<feature type="compositionally biased region" description="Basic and acidic residues" evidence="1">
    <location>
        <begin position="144"/>
        <end position="158"/>
    </location>
</feature>
<feature type="compositionally biased region" description="Polar residues" evidence="1">
    <location>
        <begin position="75"/>
        <end position="87"/>
    </location>
</feature>
<feature type="compositionally biased region" description="Polar residues" evidence="1">
    <location>
        <begin position="103"/>
        <end position="128"/>
    </location>
</feature>
<feature type="compositionally biased region" description="Basic and acidic residues" evidence="1">
    <location>
        <begin position="88"/>
        <end position="101"/>
    </location>
</feature>
<feature type="compositionally biased region" description="Polar residues" evidence="1">
    <location>
        <begin position="183"/>
        <end position="197"/>
    </location>
</feature>
<feature type="region of interest" description="Disordered" evidence="1">
    <location>
        <begin position="174"/>
        <end position="250"/>
    </location>
</feature>
<dbReference type="Proteomes" id="UP000297245">
    <property type="component" value="Unassembled WGS sequence"/>
</dbReference>
<evidence type="ECO:0000313" key="3">
    <source>
        <dbReference type="Proteomes" id="UP000297245"/>
    </source>
</evidence>
<evidence type="ECO:0000313" key="2">
    <source>
        <dbReference type="EMBL" id="THV07961.1"/>
    </source>
</evidence>
<organism evidence="2 3">
    <name type="scientific">Dendrothele bispora (strain CBS 962.96)</name>
    <dbReference type="NCBI Taxonomy" id="1314807"/>
    <lineage>
        <taxon>Eukaryota</taxon>
        <taxon>Fungi</taxon>
        <taxon>Dikarya</taxon>
        <taxon>Basidiomycota</taxon>
        <taxon>Agaricomycotina</taxon>
        <taxon>Agaricomycetes</taxon>
        <taxon>Agaricomycetidae</taxon>
        <taxon>Agaricales</taxon>
        <taxon>Agaricales incertae sedis</taxon>
        <taxon>Dendrothele</taxon>
    </lineage>
</organism>
<accession>A0A4S8MXW5</accession>
<sequence length="250" mass="27119">MSKTLSTGTLSLRFMQNAQRAKQLKEVELEKAHVEDDGQWEIAQEIRDSWGPVSQPDNSISHETSYIPFLFPSFSDPTSEPVTSTPDSKPKGRRAFEKGREVISQTVDAKPDASTSESTSTQVNATQTKKGKKVAKSSILSSDSGDRIAHSVKSERPISKSNKIARLAIFDTSGVGTDLRPSSAVTSIPSDAASRTSFIKPAGIDDPRAVPEQQVISGAREKKTKRARNTTSGPGSNEDFKPKKRKTASE</sequence>
<proteinExistence type="predicted"/>
<dbReference type="OrthoDB" id="3251271at2759"/>
<reference evidence="2 3" key="1">
    <citation type="journal article" date="2019" name="Nat. Ecol. Evol.">
        <title>Megaphylogeny resolves global patterns of mushroom evolution.</title>
        <authorList>
            <person name="Varga T."/>
            <person name="Krizsan K."/>
            <person name="Foldi C."/>
            <person name="Dima B."/>
            <person name="Sanchez-Garcia M."/>
            <person name="Sanchez-Ramirez S."/>
            <person name="Szollosi G.J."/>
            <person name="Szarkandi J.G."/>
            <person name="Papp V."/>
            <person name="Albert L."/>
            <person name="Andreopoulos W."/>
            <person name="Angelini C."/>
            <person name="Antonin V."/>
            <person name="Barry K.W."/>
            <person name="Bougher N.L."/>
            <person name="Buchanan P."/>
            <person name="Buyck B."/>
            <person name="Bense V."/>
            <person name="Catcheside P."/>
            <person name="Chovatia M."/>
            <person name="Cooper J."/>
            <person name="Damon W."/>
            <person name="Desjardin D."/>
            <person name="Finy P."/>
            <person name="Geml J."/>
            <person name="Haridas S."/>
            <person name="Hughes K."/>
            <person name="Justo A."/>
            <person name="Karasinski D."/>
            <person name="Kautmanova I."/>
            <person name="Kiss B."/>
            <person name="Kocsube S."/>
            <person name="Kotiranta H."/>
            <person name="LaButti K.M."/>
            <person name="Lechner B.E."/>
            <person name="Liimatainen K."/>
            <person name="Lipzen A."/>
            <person name="Lukacs Z."/>
            <person name="Mihaltcheva S."/>
            <person name="Morgado L.N."/>
            <person name="Niskanen T."/>
            <person name="Noordeloos M.E."/>
            <person name="Ohm R.A."/>
            <person name="Ortiz-Santana B."/>
            <person name="Ovrebo C."/>
            <person name="Racz N."/>
            <person name="Riley R."/>
            <person name="Savchenko A."/>
            <person name="Shiryaev A."/>
            <person name="Soop K."/>
            <person name="Spirin V."/>
            <person name="Szebenyi C."/>
            <person name="Tomsovsky M."/>
            <person name="Tulloss R.E."/>
            <person name="Uehling J."/>
            <person name="Grigoriev I.V."/>
            <person name="Vagvolgyi C."/>
            <person name="Papp T."/>
            <person name="Martin F.M."/>
            <person name="Miettinen O."/>
            <person name="Hibbett D.S."/>
            <person name="Nagy L.G."/>
        </authorList>
    </citation>
    <scope>NUCLEOTIDE SEQUENCE [LARGE SCALE GENOMIC DNA]</scope>
    <source>
        <strain evidence="2 3">CBS 962.96</strain>
    </source>
</reference>
<keyword evidence="3" id="KW-1185">Reference proteome</keyword>
<dbReference type="EMBL" id="ML179036">
    <property type="protein sequence ID" value="THV07961.1"/>
    <property type="molecule type" value="Genomic_DNA"/>
</dbReference>
<gene>
    <name evidence="2" type="ORF">K435DRAFT_709169</name>
</gene>
<protein>
    <submittedName>
        <fullName evidence="2">Uncharacterized protein</fullName>
    </submittedName>
</protein>
<feature type="region of interest" description="Disordered" evidence="1">
    <location>
        <begin position="75"/>
        <end position="158"/>
    </location>
</feature>
<dbReference type="AlphaFoldDB" id="A0A4S8MXW5"/>
<evidence type="ECO:0000256" key="1">
    <source>
        <dbReference type="SAM" id="MobiDB-lite"/>
    </source>
</evidence>
<name>A0A4S8MXW5_DENBC</name>